<dbReference type="Proteomes" id="UP000286954">
    <property type="component" value="Chromosome"/>
</dbReference>
<dbReference type="Gene3D" id="1.20.120.330">
    <property type="entry name" value="Nucleotidyltransferases domain 2"/>
    <property type="match status" value="1"/>
</dbReference>
<dbReference type="KEGG" id="gak:X907_0912"/>
<proteinExistence type="predicted"/>
<organism evidence="1 2">
    <name type="scientific">Glycocaulis alkaliphilus</name>
    <dbReference type="NCBI Taxonomy" id="1434191"/>
    <lineage>
        <taxon>Bacteria</taxon>
        <taxon>Pseudomonadati</taxon>
        <taxon>Pseudomonadota</taxon>
        <taxon>Alphaproteobacteria</taxon>
        <taxon>Maricaulales</taxon>
        <taxon>Maricaulaceae</taxon>
        <taxon>Glycocaulis</taxon>
    </lineage>
</organism>
<sequence>MTKFPADIQNFASRFVTLQELRHEADYDPDARFAKSGVRQHLADAEASIAGFMAASTNDRRAFAAWVLFRKR</sequence>
<accession>A0A3T0E7U5</accession>
<evidence type="ECO:0000313" key="2">
    <source>
        <dbReference type="Proteomes" id="UP000286954"/>
    </source>
</evidence>
<name>A0A3T0E7U5_9PROT</name>
<dbReference type="AlphaFoldDB" id="A0A3T0E7U5"/>
<evidence type="ECO:0000313" key="1">
    <source>
        <dbReference type="EMBL" id="AZU03453.1"/>
    </source>
</evidence>
<dbReference type="EMBL" id="CP018911">
    <property type="protein sequence ID" value="AZU03453.1"/>
    <property type="molecule type" value="Genomic_DNA"/>
</dbReference>
<keyword evidence="2" id="KW-1185">Reference proteome</keyword>
<gene>
    <name evidence="1" type="ORF">X907_0912</name>
</gene>
<protein>
    <submittedName>
        <fullName evidence="1">Uncharacterized protein</fullName>
    </submittedName>
</protein>
<reference evidence="1 2" key="1">
    <citation type="submission" date="2016-12" db="EMBL/GenBank/DDBJ databases">
        <title>The genome of dimorphic prosthecate Glycocaulis alkaliphilus 6b-8t, isolated from crude oil dictates its adaptability in petroleum environments.</title>
        <authorList>
            <person name="Wu X.-L."/>
            <person name="Geng S."/>
        </authorList>
    </citation>
    <scope>NUCLEOTIDE SEQUENCE [LARGE SCALE GENOMIC DNA]</scope>
    <source>
        <strain evidence="1 2">6B-8</strain>
    </source>
</reference>